<evidence type="ECO:0000313" key="2">
    <source>
        <dbReference type="Proteomes" id="UP000657574"/>
    </source>
</evidence>
<reference evidence="1" key="2">
    <citation type="submission" date="2020-09" db="EMBL/GenBank/DDBJ databases">
        <authorList>
            <person name="Sun Q."/>
            <person name="Ohkuma M."/>
        </authorList>
    </citation>
    <scope>NUCLEOTIDE SEQUENCE</scope>
    <source>
        <strain evidence="1">JCM 3086</strain>
    </source>
</reference>
<comment type="caution">
    <text evidence="1">The sequence shown here is derived from an EMBL/GenBank/DDBJ whole genome shotgun (WGS) entry which is preliminary data.</text>
</comment>
<organism evidence="1 2">
    <name type="scientific">Streptomyces brasiliensis</name>
    <dbReference type="NCBI Taxonomy" id="1954"/>
    <lineage>
        <taxon>Bacteria</taxon>
        <taxon>Bacillati</taxon>
        <taxon>Actinomycetota</taxon>
        <taxon>Actinomycetes</taxon>
        <taxon>Kitasatosporales</taxon>
        <taxon>Streptomycetaceae</taxon>
        <taxon>Streptomyces</taxon>
    </lineage>
</organism>
<dbReference type="EMBL" id="BMQA01000026">
    <property type="protein sequence ID" value="GGJ42096.1"/>
    <property type="molecule type" value="Genomic_DNA"/>
</dbReference>
<keyword evidence="2" id="KW-1185">Reference proteome</keyword>
<dbReference type="Proteomes" id="UP000657574">
    <property type="component" value="Unassembled WGS sequence"/>
</dbReference>
<dbReference type="AlphaFoldDB" id="A0A917NYU8"/>
<accession>A0A917NYU8</accession>
<sequence length="80" mass="9009">MDDPGDRVPAAHRTQALEVSDVALCHSYGQVGQLRWYRGHAALEEHALLSRLMERANGLRTDEAGSACHENHCYPFRLHN</sequence>
<name>A0A917NYU8_9ACTN</name>
<evidence type="ECO:0000313" key="1">
    <source>
        <dbReference type="EMBL" id="GGJ42096.1"/>
    </source>
</evidence>
<gene>
    <name evidence="1" type="ORF">GCM10010121_061480</name>
</gene>
<reference evidence="1" key="1">
    <citation type="journal article" date="2014" name="Int. J. Syst. Evol. Microbiol.">
        <title>Complete genome sequence of Corynebacterium casei LMG S-19264T (=DSM 44701T), isolated from a smear-ripened cheese.</title>
        <authorList>
            <consortium name="US DOE Joint Genome Institute (JGI-PGF)"/>
            <person name="Walter F."/>
            <person name="Albersmeier A."/>
            <person name="Kalinowski J."/>
            <person name="Ruckert C."/>
        </authorList>
    </citation>
    <scope>NUCLEOTIDE SEQUENCE</scope>
    <source>
        <strain evidence="1">JCM 3086</strain>
    </source>
</reference>
<protein>
    <submittedName>
        <fullName evidence="1">Uncharacterized protein</fullName>
    </submittedName>
</protein>
<proteinExistence type="predicted"/>